<dbReference type="Proteomes" id="UP000050420">
    <property type="component" value="Unassembled WGS sequence"/>
</dbReference>
<dbReference type="AlphaFoldDB" id="A0A0P9UJZ9"/>
<dbReference type="EMBL" id="LJQU01000437">
    <property type="protein sequence ID" value="KPX89252.1"/>
    <property type="molecule type" value="Genomic_DNA"/>
</dbReference>
<evidence type="ECO:0000313" key="1">
    <source>
        <dbReference type="EMBL" id="KPX89252.1"/>
    </source>
</evidence>
<comment type="caution">
    <text evidence="1">The sequence shown here is derived from an EMBL/GenBank/DDBJ whole genome shotgun (WGS) entry which is preliminary data.</text>
</comment>
<gene>
    <name evidence="1" type="ORF">ALO63_03497</name>
</gene>
<proteinExistence type="predicted"/>
<organism evidence="1 2">
    <name type="scientific">Pseudomonas amygdali pv. mori</name>
    <dbReference type="NCBI Taxonomy" id="34065"/>
    <lineage>
        <taxon>Bacteria</taxon>
        <taxon>Pseudomonadati</taxon>
        <taxon>Pseudomonadota</taxon>
        <taxon>Gammaproteobacteria</taxon>
        <taxon>Pseudomonadales</taxon>
        <taxon>Pseudomonadaceae</taxon>
        <taxon>Pseudomonas</taxon>
        <taxon>Pseudomonas amygdali</taxon>
    </lineage>
</organism>
<reference evidence="1 2" key="1">
    <citation type="submission" date="2015-09" db="EMBL/GenBank/DDBJ databases">
        <title>Genome announcement of multiple Pseudomonas syringae strains.</title>
        <authorList>
            <person name="Thakur S."/>
            <person name="Wang P.W."/>
            <person name="Gong Y."/>
            <person name="Weir B.S."/>
            <person name="Guttman D.S."/>
        </authorList>
    </citation>
    <scope>NUCLEOTIDE SEQUENCE [LARGE SCALE GENOMIC DNA]</scope>
    <source>
        <strain evidence="1 2">ICMP4331</strain>
    </source>
</reference>
<protein>
    <submittedName>
        <fullName evidence="1">Uncharacterized protein</fullName>
    </submittedName>
</protein>
<name>A0A0P9UJZ9_PSEA0</name>
<accession>A0A0P9UJZ9</accession>
<sequence>MKTDPPCLAIVLFTLQQIDQIHCGKEAHAFVVGRDSGYSQGTGQVCFPGSRAADKHDILRDFSEQGSLRLQIARSCDRVAAETSI</sequence>
<dbReference type="PATRIC" id="fig|34065.5.peg.5054"/>
<evidence type="ECO:0000313" key="2">
    <source>
        <dbReference type="Proteomes" id="UP000050420"/>
    </source>
</evidence>